<evidence type="ECO:0000256" key="1">
    <source>
        <dbReference type="ARBA" id="ARBA00004434"/>
    </source>
</evidence>
<evidence type="ECO:0000256" key="3">
    <source>
        <dbReference type="ARBA" id="ARBA00008135"/>
    </source>
</evidence>
<evidence type="ECO:0000256" key="10">
    <source>
        <dbReference type="ARBA" id="ARBA00023136"/>
    </source>
</evidence>
<keyword evidence="6" id="KW-0809">Transit peptide</keyword>
<evidence type="ECO:0000256" key="9">
    <source>
        <dbReference type="ARBA" id="ARBA00023128"/>
    </source>
</evidence>
<comment type="pathway">
    <text evidence="2">Energy metabolism; oxidative phosphorylation.</text>
</comment>
<dbReference type="Gene3D" id="1.10.442.10">
    <property type="entry name" value="Cytochrome c oxidase subunit IV"/>
    <property type="match status" value="1"/>
</dbReference>
<keyword evidence="4 11" id="KW-0812">Transmembrane</keyword>
<dbReference type="PANTHER" id="PTHR10707:SF10">
    <property type="entry name" value="CYTOCHROME C OXIDASE SUBUNIT 4"/>
    <property type="match status" value="1"/>
</dbReference>
<dbReference type="InterPro" id="IPR004203">
    <property type="entry name" value="Cyt_c_oxidase_su4_fam"/>
</dbReference>
<keyword evidence="5" id="KW-0999">Mitochondrion inner membrane</keyword>
<evidence type="ECO:0000313" key="12">
    <source>
        <dbReference type="EMBL" id="QPG77108.1"/>
    </source>
</evidence>
<feature type="transmembrane region" description="Helical" evidence="11">
    <location>
        <begin position="92"/>
        <end position="112"/>
    </location>
</feature>
<keyword evidence="7 11" id="KW-1133">Transmembrane helix</keyword>
<dbReference type="GO" id="GO:0005743">
    <property type="term" value="C:mitochondrial inner membrane"/>
    <property type="evidence" value="ECO:0007669"/>
    <property type="project" value="UniProtKB-SubCell"/>
</dbReference>
<evidence type="ECO:0000256" key="8">
    <source>
        <dbReference type="ARBA" id="ARBA00023002"/>
    </source>
</evidence>
<dbReference type="InterPro" id="IPR036639">
    <property type="entry name" value="Cyt_c_oxidase_su4_sf"/>
</dbReference>
<dbReference type="GO" id="GO:0016491">
    <property type="term" value="F:oxidoreductase activity"/>
    <property type="evidence" value="ECO:0007669"/>
    <property type="project" value="UniProtKB-KW"/>
</dbReference>
<organism evidence="12 13">
    <name type="scientific">Eeniella nana</name>
    <name type="common">Yeast</name>
    <name type="synonym">Brettanomyces nanus</name>
    <dbReference type="NCBI Taxonomy" id="13502"/>
    <lineage>
        <taxon>Eukaryota</taxon>
        <taxon>Fungi</taxon>
        <taxon>Dikarya</taxon>
        <taxon>Ascomycota</taxon>
        <taxon>Saccharomycotina</taxon>
        <taxon>Pichiomycetes</taxon>
        <taxon>Pichiales</taxon>
        <taxon>Pichiaceae</taxon>
        <taxon>Brettanomyces</taxon>
    </lineage>
</organism>
<dbReference type="GO" id="GO:0045277">
    <property type="term" value="C:respiratory chain complex IV"/>
    <property type="evidence" value="ECO:0007669"/>
    <property type="project" value="InterPro"/>
</dbReference>
<evidence type="ECO:0000256" key="4">
    <source>
        <dbReference type="ARBA" id="ARBA00022692"/>
    </source>
</evidence>
<dbReference type="CDD" id="cd00922">
    <property type="entry name" value="Cyt_c_Oxidase_IV"/>
    <property type="match status" value="1"/>
</dbReference>
<evidence type="ECO:0000256" key="6">
    <source>
        <dbReference type="ARBA" id="ARBA00022946"/>
    </source>
</evidence>
<evidence type="ECO:0000256" key="7">
    <source>
        <dbReference type="ARBA" id="ARBA00022989"/>
    </source>
</evidence>
<keyword evidence="9" id="KW-0496">Mitochondrion</keyword>
<evidence type="ECO:0000256" key="11">
    <source>
        <dbReference type="SAM" id="Phobius"/>
    </source>
</evidence>
<proteinExistence type="inferred from homology"/>
<reference evidence="12" key="1">
    <citation type="submission" date="2020-10" db="EMBL/GenBank/DDBJ databases">
        <authorList>
            <person name="Roach M.J.R."/>
        </authorList>
    </citation>
    <scope>NUCLEOTIDE SEQUENCE</scope>
    <source>
        <strain evidence="12">CBS 1945</strain>
    </source>
</reference>
<dbReference type="Pfam" id="PF02936">
    <property type="entry name" value="COX4"/>
    <property type="match status" value="1"/>
</dbReference>
<evidence type="ECO:0008006" key="14">
    <source>
        <dbReference type="Google" id="ProtNLM"/>
    </source>
</evidence>
<dbReference type="GO" id="GO:0006123">
    <property type="term" value="P:mitochondrial electron transport, cytochrome c to oxygen"/>
    <property type="evidence" value="ECO:0007669"/>
    <property type="project" value="InterPro"/>
</dbReference>
<dbReference type="PANTHER" id="PTHR10707">
    <property type="entry name" value="CYTOCHROME C OXIDASE SUBUNIT IV"/>
    <property type="match status" value="1"/>
</dbReference>
<evidence type="ECO:0000256" key="2">
    <source>
        <dbReference type="ARBA" id="ARBA00004673"/>
    </source>
</evidence>
<name>A0A875S850_EENNA</name>
<dbReference type="FunFam" id="1.10.442.10:FF:000002">
    <property type="entry name" value="Cytochrome c oxidase subunit V"/>
    <property type="match status" value="1"/>
</dbReference>
<evidence type="ECO:0000256" key="5">
    <source>
        <dbReference type="ARBA" id="ARBA00022792"/>
    </source>
</evidence>
<dbReference type="SUPFAM" id="SSF81406">
    <property type="entry name" value="Mitochondrial cytochrome c oxidase subunit IV"/>
    <property type="match status" value="1"/>
</dbReference>
<keyword evidence="8" id="KW-0560">Oxidoreductase</keyword>
<dbReference type="OrthoDB" id="186013at2759"/>
<sequence length="151" mass="17614">MLGLLRPTVRLVSLKQFRLASTSSLSQASITHLEKRWEKLPDVDRKSLISSLSERQKLPWNQLSQTEKRAAYYVSFGEWGPRKPLYTKESKATIFWATTLGITACVGLYWTFRHFRNVPVTMNREWQEKSDEYLKSKNANPFHGYSQVQSK</sequence>
<dbReference type="Proteomes" id="UP000662931">
    <property type="component" value="Chromosome 4"/>
</dbReference>
<dbReference type="AlphaFoldDB" id="A0A875S850"/>
<keyword evidence="13" id="KW-1185">Reference proteome</keyword>
<comment type="similarity">
    <text evidence="3">Belongs to the cytochrome c oxidase IV family.</text>
</comment>
<evidence type="ECO:0000313" key="13">
    <source>
        <dbReference type="Proteomes" id="UP000662931"/>
    </source>
</evidence>
<protein>
    <recommendedName>
        <fullName evidence="14">Cytochrome c oxidase subunit IV</fullName>
    </recommendedName>
</protein>
<accession>A0A875S850</accession>
<dbReference type="KEGG" id="bnn:FOA43_004511"/>
<dbReference type="GeneID" id="62197911"/>
<gene>
    <name evidence="12" type="ORF">FOA43_004511</name>
</gene>
<dbReference type="EMBL" id="CP064815">
    <property type="protein sequence ID" value="QPG77108.1"/>
    <property type="molecule type" value="Genomic_DNA"/>
</dbReference>
<comment type="subcellular location">
    <subcellularLocation>
        <location evidence="1">Mitochondrion inner membrane</location>
        <topology evidence="1">Single-pass membrane protein</topology>
    </subcellularLocation>
</comment>
<dbReference type="RefSeq" id="XP_038780673.1">
    <property type="nucleotide sequence ID" value="XM_038924745.1"/>
</dbReference>
<keyword evidence="10 11" id="KW-0472">Membrane</keyword>